<dbReference type="GO" id="GO:0004867">
    <property type="term" value="F:serine-type endopeptidase inhibitor activity"/>
    <property type="evidence" value="ECO:0007669"/>
    <property type="project" value="InterPro"/>
</dbReference>
<sequence>MNKKIFLVIGVIVALISCAAISGCTDSFQQPGEKTQTPTPAPGETTDVVSNSTKSPQEIVADSNNAFAFSLYRLLSAESLDDENIFFSPYSVSSAFALVLEGAKGNTADEIKDVFSFPKSMDTLRQGFYSLNEGINYEGSGYSLSTANALWAEKTYPFLESYLKTAEEYYSANTTNLDFKNSPEESRLTINSWTEDKTNQKIKDLIPEGMISPLTKLVITNAVYFKGDWVYEFDKEKTQKADFYSPSGVVEVDMMQRTDEEAVFMYYESDTLKALKMPYESEGKKKLFMTVLLPKDNSALEPGEFVDADKLAEIEKSFKSQQVHVYLPKFKLETEYSLNDALEKMGMPKAFSDEADFSGMDGTDDLFISDVVHKAYVDVNEEGTEAAAATGIVFRTTSAGPTDVEVPEFLADHPFMFIIEDEESGNILFMGKVSNPAN</sequence>
<dbReference type="SUPFAM" id="SSF56574">
    <property type="entry name" value="Serpins"/>
    <property type="match status" value="1"/>
</dbReference>
<keyword evidence="5" id="KW-1185">Reference proteome</keyword>
<dbReference type="CDD" id="cd19590">
    <property type="entry name" value="serpin_thermopin-like"/>
    <property type="match status" value="1"/>
</dbReference>
<dbReference type="PANTHER" id="PTHR11461">
    <property type="entry name" value="SERINE PROTEASE INHIBITOR, SERPIN"/>
    <property type="match status" value="1"/>
</dbReference>
<name>A0AAF0JLI5_9EURY</name>
<dbReference type="EMBL" id="CP091092">
    <property type="protein sequence ID" value="WFN36714.1"/>
    <property type="molecule type" value="Genomic_DNA"/>
</dbReference>
<dbReference type="AlphaFoldDB" id="A0AAF0JLI5"/>
<dbReference type="InterPro" id="IPR023795">
    <property type="entry name" value="Serpin_CS"/>
</dbReference>
<dbReference type="PANTHER" id="PTHR11461:SF211">
    <property type="entry name" value="GH10112P-RELATED"/>
    <property type="match status" value="1"/>
</dbReference>
<evidence type="ECO:0000313" key="5">
    <source>
        <dbReference type="Proteomes" id="UP001218895"/>
    </source>
</evidence>
<gene>
    <name evidence="4" type="ORF">L1994_11355</name>
</gene>
<dbReference type="PROSITE" id="PS00284">
    <property type="entry name" value="SERPIN"/>
    <property type="match status" value="1"/>
</dbReference>
<dbReference type="InterPro" id="IPR036186">
    <property type="entry name" value="Serpin_sf"/>
</dbReference>
<dbReference type="InterPro" id="IPR042185">
    <property type="entry name" value="Serpin_sf_2"/>
</dbReference>
<feature type="region of interest" description="Disordered" evidence="2">
    <location>
        <begin position="29"/>
        <end position="55"/>
    </location>
</feature>
<dbReference type="SMART" id="SM00093">
    <property type="entry name" value="SERPIN"/>
    <property type="match status" value="1"/>
</dbReference>
<evidence type="ECO:0000256" key="2">
    <source>
        <dbReference type="SAM" id="MobiDB-lite"/>
    </source>
</evidence>
<protein>
    <submittedName>
        <fullName evidence="4">Serpin family protein</fullName>
    </submittedName>
</protein>
<dbReference type="PROSITE" id="PS51257">
    <property type="entry name" value="PROKAR_LIPOPROTEIN"/>
    <property type="match status" value="1"/>
</dbReference>
<dbReference type="GeneID" id="79951006"/>
<accession>A0AAF0JLI5</accession>
<dbReference type="FunFam" id="3.30.497.10:FF:000001">
    <property type="entry name" value="Serine protease inhibitor"/>
    <property type="match status" value="1"/>
</dbReference>
<feature type="compositionally biased region" description="Polar residues" evidence="2">
    <location>
        <begin position="29"/>
        <end position="38"/>
    </location>
</feature>
<evidence type="ECO:0000313" key="4">
    <source>
        <dbReference type="EMBL" id="WFN36714.1"/>
    </source>
</evidence>
<dbReference type="Pfam" id="PF00079">
    <property type="entry name" value="Serpin"/>
    <property type="match status" value="1"/>
</dbReference>
<dbReference type="KEGG" id="manq:L1994_11355"/>
<evidence type="ECO:0000256" key="1">
    <source>
        <dbReference type="RuleBase" id="RU000411"/>
    </source>
</evidence>
<evidence type="ECO:0000259" key="3">
    <source>
        <dbReference type="SMART" id="SM00093"/>
    </source>
</evidence>
<reference evidence="4" key="1">
    <citation type="submission" date="2022-01" db="EMBL/GenBank/DDBJ databases">
        <title>Complete genome of Methanomicrobium antiquum DSM 21220.</title>
        <authorList>
            <person name="Chen S.-C."/>
            <person name="You Y.-T."/>
            <person name="Zhou Y.-Z."/>
            <person name="Lai M.-C."/>
        </authorList>
    </citation>
    <scope>NUCLEOTIDE SEQUENCE</scope>
    <source>
        <strain evidence="4">DSM 21220</strain>
    </source>
</reference>
<proteinExistence type="inferred from homology"/>
<dbReference type="RefSeq" id="WP_278099551.1">
    <property type="nucleotide sequence ID" value="NZ_CP091092.1"/>
</dbReference>
<dbReference type="Proteomes" id="UP001218895">
    <property type="component" value="Chromosome"/>
</dbReference>
<dbReference type="GO" id="GO:0005615">
    <property type="term" value="C:extracellular space"/>
    <property type="evidence" value="ECO:0007669"/>
    <property type="project" value="InterPro"/>
</dbReference>
<dbReference type="InterPro" id="IPR042178">
    <property type="entry name" value="Serpin_sf_1"/>
</dbReference>
<feature type="domain" description="Serpin" evidence="3">
    <location>
        <begin position="69"/>
        <end position="436"/>
    </location>
</feature>
<comment type="similarity">
    <text evidence="1">Belongs to the serpin family.</text>
</comment>
<organism evidence="4 5">
    <name type="scientific">Methanomicrobium antiquum</name>
    <dbReference type="NCBI Taxonomy" id="487686"/>
    <lineage>
        <taxon>Archaea</taxon>
        <taxon>Methanobacteriati</taxon>
        <taxon>Methanobacteriota</taxon>
        <taxon>Stenosarchaea group</taxon>
        <taxon>Methanomicrobia</taxon>
        <taxon>Methanomicrobiales</taxon>
        <taxon>Methanomicrobiaceae</taxon>
        <taxon>Methanomicrobium</taxon>
    </lineage>
</organism>
<dbReference type="InterPro" id="IPR000215">
    <property type="entry name" value="Serpin_fam"/>
</dbReference>
<dbReference type="InterPro" id="IPR023796">
    <property type="entry name" value="Serpin_dom"/>
</dbReference>
<dbReference type="Gene3D" id="3.30.497.10">
    <property type="entry name" value="Antithrombin, subunit I, domain 2"/>
    <property type="match status" value="1"/>
</dbReference>
<dbReference type="Gene3D" id="2.30.39.10">
    <property type="entry name" value="Alpha-1-antitrypsin, domain 1"/>
    <property type="match status" value="1"/>
</dbReference>